<dbReference type="EMBL" id="BAAABW010000026">
    <property type="protein sequence ID" value="GAA0364754.1"/>
    <property type="molecule type" value="Genomic_DNA"/>
</dbReference>
<dbReference type="InterPro" id="IPR011048">
    <property type="entry name" value="Haem_d1_sf"/>
</dbReference>
<protein>
    <submittedName>
        <fullName evidence="2">Lactonase family protein</fullName>
    </submittedName>
</protein>
<dbReference type="InterPro" id="IPR050282">
    <property type="entry name" value="Cycloisomerase_2"/>
</dbReference>
<evidence type="ECO:0000313" key="3">
    <source>
        <dbReference type="Proteomes" id="UP001500063"/>
    </source>
</evidence>
<accession>A0ABP3HAF0</accession>
<dbReference type="RefSeq" id="WP_344120804.1">
    <property type="nucleotide sequence ID" value="NZ_BAAABW010000026.1"/>
</dbReference>
<organism evidence="2 3">
    <name type="scientific">Streptomyces blastmyceticus</name>
    <dbReference type="NCBI Taxonomy" id="68180"/>
    <lineage>
        <taxon>Bacteria</taxon>
        <taxon>Bacillati</taxon>
        <taxon>Actinomycetota</taxon>
        <taxon>Actinomycetes</taxon>
        <taxon>Kitasatosporales</taxon>
        <taxon>Streptomycetaceae</taxon>
        <taxon>Streptomyces</taxon>
    </lineage>
</organism>
<dbReference type="Pfam" id="PF10282">
    <property type="entry name" value="Lactonase"/>
    <property type="match status" value="1"/>
</dbReference>
<keyword evidence="3" id="KW-1185">Reference proteome</keyword>
<dbReference type="PANTHER" id="PTHR30344:SF1">
    <property type="entry name" value="6-PHOSPHOGLUCONOLACTONASE"/>
    <property type="match status" value="1"/>
</dbReference>
<evidence type="ECO:0000256" key="1">
    <source>
        <dbReference type="ARBA" id="ARBA00005564"/>
    </source>
</evidence>
<gene>
    <name evidence="2" type="ORF">GCM10010319_48280</name>
</gene>
<dbReference type="Proteomes" id="UP001500063">
    <property type="component" value="Unassembled WGS sequence"/>
</dbReference>
<comment type="similarity">
    <text evidence="1">Belongs to the cycloisomerase 2 family.</text>
</comment>
<evidence type="ECO:0000313" key="2">
    <source>
        <dbReference type="EMBL" id="GAA0364754.1"/>
    </source>
</evidence>
<dbReference type="Gene3D" id="2.130.10.10">
    <property type="entry name" value="YVTN repeat-like/Quinoprotein amine dehydrogenase"/>
    <property type="match status" value="1"/>
</dbReference>
<sequence>MTSSEQHSRRGRFAYVGSFTEAGGPGLTVAEVDARTGALTPVHAADAVANPSFLALSPGADVLYAVSETDEGAAVAFSLADPARPEPLGAPVPVRGEAPTHLVFAGTHLFTANYGSGSVSALPVRRGGALGMPSAVLPHRGSGPLADRQQGPHAHAVVPDPSGRLLLAVDLGTDSVWVYALDPATGLPRPHREVRLRPGTGPRHLVFHPRGDRAYVVNELEPTVTVCRWDATEGSLEPTGETRVLLPGTGTGAGAGAATYPSEAVVSADGRFLWVANRGHDSITTLALDASGDILGIRASTPCGGHWPRDLTLHPGGRHLYAANERSGDVTWFTIDPDTGIPSPAGSLAVPAASCVIFS</sequence>
<comment type="caution">
    <text evidence="2">The sequence shown here is derived from an EMBL/GenBank/DDBJ whole genome shotgun (WGS) entry which is preliminary data.</text>
</comment>
<dbReference type="InterPro" id="IPR019405">
    <property type="entry name" value="Lactonase_7-beta_prop"/>
</dbReference>
<dbReference type="PANTHER" id="PTHR30344">
    <property type="entry name" value="6-PHOSPHOGLUCONOLACTONASE-RELATED"/>
    <property type="match status" value="1"/>
</dbReference>
<name>A0ABP3HAF0_9ACTN</name>
<dbReference type="InterPro" id="IPR015943">
    <property type="entry name" value="WD40/YVTN_repeat-like_dom_sf"/>
</dbReference>
<reference evidence="3" key="1">
    <citation type="journal article" date="2019" name="Int. J. Syst. Evol. Microbiol.">
        <title>The Global Catalogue of Microorganisms (GCM) 10K type strain sequencing project: providing services to taxonomists for standard genome sequencing and annotation.</title>
        <authorList>
            <consortium name="The Broad Institute Genomics Platform"/>
            <consortium name="The Broad Institute Genome Sequencing Center for Infectious Disease"/>
            <person name="Wu L."/>
            <person name="Ma J."/>
        </authorList>
    </citation>
    <scope>NUCLEOTIDE SEQUENCE [LARGE SCALE GENOMIC DNA]</scope>
    <source>
        <strain evidence="3">JCM 4565</strain>
    </source>
</reference>
<proteinExistence type="inferred from homology"/>
<dbReference type="SUPFAM" id="SSF51004">
    <property type="entry name" value="C-terminal (heme d1) domain of cytochrome cd1-nitrite reductase"/>
    <property type="match status" value="1"/>
</dbReference>